<organism evidence="1 2">
    <name type="scientific">Lindgomyces ingoldianus</name>
    <dbReference type="NCBI Taxonomy" id="673940"/>
    <lineage>
        <taxon>Eukaryota</taxon>
        <taxon>Fungi</taxon>
        <taxon>Dikarya</taxon>
        <taxon>Ascomycota</taxon>
        <taxon>Pezizomycotina</taxon>
        <taxon>Dothideomycetes</taxon>
        <taxon>Pleosporomycetidae</taxon>
        <taxon>Pleosporales</taxon>
        <taxon>Lindgomycetaceae</taxon>
        <taxon>Lindgomyces</taxon>
    </lineage>
</organism>
<proteinExistence type="predicted"/>
<sequence length="342" mass="37674">MPSSSFRHCAVADPNHGISSKKRPAARIPNILTILFSQASQARTHLYNLYLITLDDTPTFVVPNTVFGVSSAFTSSMVKATDSAALVSLGFSWRLCFVVLQTVIFNWTNLLIFDLANQRQSGEEDAHNKPWRPIPSGRLTSIQMRHLLMAAIPVVLTYNHFVLSVGTESCLLAILTWLYNDLGGGDDNWLIRNLIIGCAFGVYNLGSLKVAATTSAAVSGAFAVSPMGYYWTAIISLVIFTTMHVQDLKDIKGDAARGRRSAPIVLGRRAAGWTIAVPVVLWSSVCPLFWRSPAWVAWVPAAVGMCVAWRCVRVSGEWTDRRTWQLWCAWTAVLYVLPPLSA</sequence>
<evidence type="ECO:0000313" key="1">
    <source>
        <dbReference type="EMBL" id="KAF2468319.1"/>
    </source>
</evidence>
<accession>A0ACB6QMR6</accession>
<keyword evidence="2" id="KW-1185">Reference proteome</keyword>
<evidence type="ECO:0000313" key="2">
    <source>
        <dbReference type="Proteomes" id="UP000799755"/>
    </source>
</evidence>
<dbReference type="Proteomes" id="UP000799755">
    <property type="component" value="Unassembled WGS sequence"/>
</dbReference>
<gene>
    <name evidence="1" type="ORF">BDR25DRAFT_231977</name>
</gene>
<dbReference type="EMBL" id="MU003516">
    <property type="protein sequence ID" value="KAF2468319.1"/>
    <property type="molecule type" value="Genomic_DNA"/>
</dbReference>
<comment type="caution">
    <text evidence="1">The sequence shown here is derived from an EMBL/GenBank/DDBJ whole genome shotgun (WGS) entry which is preliminary data.</text>
</comment>
<reference evidence="1" key="1">
    <citation type="journal article" date="2020" name="Stud. Mycol.">
        <title>101 Dothideomycetes genomes: a test case for predicting lifestyles and emergence of pathogens.</title>
        <authorList>
            <person name="Haridas S."/>
            <person name="Albert R."/>
            <person name="Binder M."/>
            <person name="Bloem J."/>
            <person name="Labutti K."/>
            <person name="Salamov A."/>
            <person name="Andreopoulos B."/>
            <person name="Baker S."/>
            <person name="Barry K."/>
            <person name="Bills G."/>
            <person name="Bluhm B."/>
            <person name="Cannon C."/>
            <person name="Castanera R."/>
            <person name="Culley D."/>
            <person name="Daum C."/>
            <person name="Ezra D."/>
            <person name="Gonzalez J."/>
            <person name="Henrissat B."/>
            <person name="Kuo A."/>
            <person name="Liang C."/>
            <person name="Lipzen A."/>
            <person name="Lutzoni F."/>
            <person name="Magnuson J."/>
            <person name="Mondo S."/>
            <person name="Nolan M."/>
            <person name="Ohm R."/>
            <person name="Pangilinan J."/>
            <person name="Park H.-J."/>
            <person name="Ramirez L."/>
            <person name="Alfaro M."/>
            <person name="Sun H."/>
            <person name="Tritt A."/>
            <person name="Yoshinaga Y."/>
            <person name="Zwiers L.-H."/>
            <person name="Turgeon B."/>
            <person name="Goodwin S."/>
            <person name="Spatafora J."/>
            <person name="Crous P."/>
            <person name="Grigoriev I."/>
        </authorList>
    </citation>
    <scope>NUCLEOTIDE SEQUENCE</scope>
    <source>
        <strain evidence="1">ATCC 200398</strain>
    </source>
</reference>
<protein>
    <submittedName>
        <fullName evidence="1">Uncharacterized protein</fullName>
    </submittedName>
</protein>
<name>A0ACB6QMR6_9PLEO</name>